<feature type="non-terminal residue" evidence="1">
    <location>
        <position position="494"/>
    </location>
</feature>
<accession>A0ABR1GZ20</accession>
<protein>
    <recommendedName>
        <fullName evidence="3">Virion structural protein</fullName>
    </recommendedName>
</protein>
<comment type="caution">
    <text evidence="1">The sequence shown here is derived from an EMBL/GenBank/DDBJ whole genome shotgun (WGS) entry which is preliminary data.</text>
</comment>
<dbReference type="Proteomes" id="UP001498476">
    <property type="component" value="Unassembled WGS sequence"/>
</dbReference>
<name>A0ABR1GZ20_9HYPO</name>
<dbReference type="EMBL" id="JAZAVJ010000114">
    <property type="protein sequence ID" value="KAK7413992.1"/>
    <property type="molecule type" value="Genomic_DNA"/>
</dbReference>
<evidence type="ECO:0008006" key="3">
    <source>
        <dbReference type="Google" id="ProtNLM"/>
    </source>
</evidence>
<organism evidence="1 2">
    <name type="scientific">Neonectria punicea</name>
    <dbReference type="NCBI Taxonomy" id="979145"/>
    <lineage>
        <taxon>Eukaryota</taxon>
        <taxon>Fungi</taxon>
        <taxon>Dikarya</taxon>
        <taxon>Ascomycota</taxon>
        <taxon>Pezizomycotina</taxon>
        <taxon>Sordariomycetes</taxon>
        <taxon>Hypocreomycetidae</taxon>
        <taxon>Hypocreales</taxon>
        <taxon>Nectriaceae</taxon>
        <taxon>Neonectria</taxon>
    </lineage>
</organism>
<sequence length="494" mass="54554">MAIPLDIIQTITVSGLEYPLYDHFSNPTKCYFALGPVSIWDVTDLDAKGRPKSFPAALNLKSTFEVQLSPAGIAALPNLTPPYTLTAKLDAWDIFNSKDVFDITTGLKNLSLLQPTVNGQPKSLPWALYGDAVWTLKGSKSDQPQYTCETTIEVFVLPTNLPPFFDRSGIPLAFLRMSNYLPTWMQTPEQVPGKTAIDWPSFAVNAVFSDPRLEYETWSGACKYSSWSLTSSLRTLFTANEGIECWFDLWLSDLQGVTKKGLKHAVNCYDLAALCQAVVSLGVDSTINSVRMKYMKPFGYINPTHLIGRVEIPPNPKNPDNQCNNPFYGNPDYNPLMLCDFDTAGRSAFGNHMFLTINKGTSPFVLDACCGPQLGTVLLVDYPTSTIDQTSTIYKNKSRPGALGDITDGVGVTGTVNSRCFERVGAPDPNSPALIDKLALDTQKYGTWYQPYLSAPAGNWEVTATWTYLPLIDKQEIITVNVFTYSSYYEVNAA</sequence>
<reference evidence="1 2" key="1">
    <citation type="journal article" date="2025" name="Microbiol. Resour. Announc.">
        <title>Draft genome sequences for Neonectria magnoliae and Neonectria punicea, canker pathogens of Liriodendron tulipifera and Acer saccharum in West Virginia.</title>
        <authorList>
            <person name="Petronek H.M."/>
            <person name="Kasson M.T."/>
            <person name="Metheny A.M."/>
            <person name="Stauder C.M."/>
            <person name="Lovett B."/>
            <person name="Lynch S.C."/>
            <person name="Garnas J.R."/>
            <person name="Kasson L.R."/>
            <person name="Stajich J.E."/>
        </authorList>
    </citation>
    <scope>NUCLEOTIDE SEQUENCE [LARGE SCALE GENOMIC DNA]</scope>
    <source>
        <strain evidence="1 2">NRRL 64653</strain>
    </source>
</reference>
<gene>
    <name evidence="1" type="ORF">QQX98_007175</name>
</gene>
<evidence type="ECO:0000313" key="2">
    <source>
        <dbReference type="Proteomes" id="UP001498476"/>
    </source>
</evidence>
<proteinExistence type="predicted"/>
<keyword evidence="2" id="KW-1185">Reference proteome</keyword>
<evidence type="ECO:0000313" key="1">
    <source>
        <dbReference type="EMBL" id="KAK7413992.1"/>
    </source>
</evidence>